<sequence>MKWFPIFICIVVVAASSAMNTMADETTDDGAVFQWPSFTNHHHASASFIKRVQCSASIHSVYSCLRSSIPNHHHHKLLHGATDCCTTIADFRTKCSDFGVRKLESFIFPAMLFKQCSAAAPASPPADGPAADIY</sequence>
<dbReference type="OrthoDB" id="1637654at2759"/>
<accession>A0A5N6MXC5</accession>
<feature type="signal peptide" evidence="1">
    <location>
        <begin position="1"/>
        <end position="23"/>
    </location>
</feature>
<feature type="chain" id="PRO_5024359147" description="Prolamin-like domain-containing protein" evidence="1">
    <location>
        <begin position="24"/>
        <end position="134"/>
    </location>
</feature>
<protein>
    <recommendedName>
        <fullName evidence="4">Prolamin-like domain-containing protein</fullName>
    </recommendedName>
</protein>
<organism evidence="2 3">
    <name type="scientific">Mikania micrantha</name>
    <name type="common">bitter vine</name>
    <dbReference type="NCBI Taxonomy" id="192012"/>
    <lineage>
        <taxon>Eukaryota</taxon>
        <taxon>Viridiplantae</taxon>
        <taxon>Streptophyta</taxon>
        <taxon>Embryophyta</taxon>
        <taxon>Tracheophyta</taxon>
        <taxon>Spermatophyta</taxon>
        <taxon>Magnoliopsida</taxon>
        <taxon>eudicotyledons</taxon>
        <taxon>Gunneridae</taxon>
        <taxon>Pentapetalae</taxon>
        <taxon>asterids</taxon>
        <taxon>campanulids</taxon>
        <taxon>Asterales</taxon>
        <taxon>Asteraceae</taxon>
        <taxon>Asteroideae</taxon>
        <taxon>Heliantheae alliance</taxon>
        <taxon>Eupatorieae</taxon>
        <taxon>Mikania</taxon>
    </lineage>
</organism>
<evidence type="ECO:0000313" key="2">
    <source>
        <dbReference type="EMBL" id="KAD4178716.1"/>
    </source>
</evidence>
<evidence type="ECO:0000313" key="3">
    <source>
        <dbReference type="Proteomes" id="UP000326396"/>
    </source>
</evidence>
<proteinExistence type="predicted"/>
<evidence type="ECO:0000256" key="1">
    <source>
        <dbReference type="SAM" id="SignalP"/>
    </source>
</evidence>
<comment type="caution">
    <text evidence="2">The sequence shown here is derived from an EMBL/GenBank/DDBJ whole genome shotgun (WGS) entry which is preliminary data.</text>
</comment>
<name>A0A5N6MXC5_9ASTR</name>
<dbReference type="EMBL" id="SZYD01000014">
    <property type="protein sequence ID" value="KAD4178716.1"/>
    <property type="molecule type" value="Genomic_DNA"/>
</dbReference>
<evidence type="ECO:0008006" key="4">
    <source>
        <dbReference type="Google" id="ProtNLM"/>
    </source>
</evidence>
<keyword evidence="3" id="KW-1185">Reference proteome</keyword>
<dbReference type="Proteomes" id="UP000326396">
    <property type="component" value="Linkage Group LG4"/>
</dbReference>
<keyword evidence="1" id="KW-0732">Signal</keyword>
<reference evidence="2 3" key="1">
    <citation type="submission" date="2019-05" db="EMBL/GenBank/DDBJ databases">
        <title>Mikania micrantha, genome provides insights into the molecular mechanism of rapid growth.</title>
        <authorList>
            <person name="Liu B."/>
        </authorList>
    </citation>
    <scope>NUCLEOTIDE SEQUENCE [LARGE SCALE GENOMIC DNA]</scope>
    <source>
        <strain evidence="2">NLD-2019</strain>
        <tissue evidence="2">Leaf</tissue>
    </source>
</reference>
<gene>
    <name evidence="2" type="ORF">E3N88_27307</name>
</gene>
<dbReference type="AlphaFoldDB" id="A0A5N6MXC5"/>